<dbReference type="OrthoDB" id="5373103at2"/>
<evidence type="ECO:0000313" key="1">
    <source>
        <dbReference type="EMBL" id="RDU62950.1"/>
    </source>
</evidence>
<gene>
    <name evidence="1" type="ORF">CQA43_04805</name>
</gene>
<reference evidence="1 2" key="1">
    <citation type="submission" date="2018-04" db="EMBL/GenBank/DDBJ databases">
        <title>Novel Campyloabacter and Helicobacter Species and Strains.</title>
        <authorList>
            <person name="Mannion A.J."/>
            <person name="Shen Z."/>
            <person name="Fox J.G."/>
        </authorList>
    </citation>
    <scope>NUCLEOTIDE SEQUENCE [LARGE SCALE GENOMIC DNA]</scope>
    <source>
        <strain evidence="1 2">MIT 99-5101</strain>
    </source>
</reference>
<sequence length="174" mass="19802">MVSYLNRRTILSLAFLGLTLFVVFGCAKTPQNIQNSTSKTIFFSTKDFKFYDLGFIKTYPNHTTLEIFNAGVLLLQMECYANKVCLNQTCYSKDSFMRRLLGDSHFDDLDLQAVLLGNEIFFGQNKLPNASGFTQNLKRGNHSLSYQVQSDSITLHIQDSQKQKKFSLEISTLP</sequence>
<accession>A0A3D8ICY9</accession>
<dbReference type="RefSeq" id="WP_115551484.1">
    <property type="nucleotide sequence ID" value="NZ_CAONBV010000158.1"/>
</dbReference>
<evidence type="ECO:0000313" key="2">
    <source>
        <dbReference type="Proteomes" id="UP000256650"/>
    </source>
</evidence>
<name>A0A3D8ICY9_9HELI</name>
<proteinExistence type="predicted"/>
<organism evidence="1 2">
    <name type="scientific">Helicobacter ganmani</name>
    <dbReference type="NCBI Taxonomy" id="60246"/>
    <lineage>
        <taxon>Bacteria</taxon>
        <taxon>Pseudomonadati</taxon>
        <taxon>Campylobacterota</taxon>
        <taxon>Epsilonproteobacteria</taxon>
        <taxon>Campylobacterales</taxon>
        <taxon>Helicobacteraceae</taxon>
        <taxon>Helicobacter</taxon>
    </lineage>
</organism>
<evidence type="ECO:0008006" key="3">
    <source>
        <dbReference type="Google" id="ProtNLM"/>
    </source>
</evidence>
<dbReference type="AlphaFoldDB" id="A0A3D8ICY9"/>
<protein>
    <recommendedName>
        <fullName evidence="3">Lipoprotein</fullName>
    </recommendedName>
</protein>
<dbReference type="EMBL" id="NXLS01000004">
    <property type="protein sequence ID" value="RDU62950.1"/>
    <property type="molecule type" value="Genomic_DNA"/>
</dbReference>
<dbReference type="PROSITE" id="PS51257">
    <property type="entry name" value="PROKAR_LIPOPROTEIN"/>
    <property type="match status" value="1"/>
</dbReference>
<keyword evidence="2" id="KW-1185">Reference proteome</keyword>
<dbReference type="Proteomes" id="UP000256650">
    <property type="component" value="Unassembled WGS sequence"/>
</dbReference>
<dbReference type="GeneID" id="82535604"/>
<comment type="caution">
    <text evidence="1">The sequence shown here is derived from an EMBL/GenBank/DDBJ whole genome shotgun (WGS) entry which is preliminary data.</text>
</comment>